<evidence type="ECO:0000313" key="3">
    <source>
        <dbReference type="EMBL" id="BAZ95181.1"/>
    </source>
</evidence>
<name>A0A1Z4VU63_9GAMM</name>
<evidence type="ECO:0000259" key="1">
    <source>
        <dbReference type="Pfam" id="PF13280"/>
    </source>
</evidence>
<dbReference type="InterPro" id="IPR026881">
    <property type="entry name" value="WYL_dom"/>
</dbReference>
<dbReference type="AlphaFoldDB" id="A0A1Z4VU63"/>
<dbReference type="InterPro" id="IPR051534">
    <property type="entry name" value="CBASS_pafABC_assoc_protein"/>
</dbReference>
<dbReference type="PANTHER" id="PTHR34580">
    <property type="match status" value="1"/>
</dbReference>
<gene>
    <name evidence="3" type="ORF">FOKN1_2821</name>
</gene>
<dbReference type="Proteomes" id="UP000218765">
    <property type="component" value="Chromosome"/>
</dbReference>
<dbReference type="InterPro" id="IPR057727">
    <property type="entry name" value="WCX_dom"/>
</dbReference>
<dbReference type="PANTHER" id="PTHR34580:SF3">
    <property type="entry name" value="PROTEIN PAFB"/>
    <property type="match status" value="1"/>
</dbReference>
<reference evidence="3 4" key="1">
    <citation type="submission" date="2017-05" db="EMBL/GenBank/DDBJ databases">
        <title>Thiocyanate degradation by Thiohalobacter thiocyanaticus FOKN1.</title>
        <authorList>
            <person name="Oshiki M."/>
            <person name="Fukushima T."/>
            <person name="Kawano S."/>
            <person name="Nakagawa J."/>
        </authorList>
    </citation>
    <scope>NUCLEOTIDE SEQUENCE [LARGE SCALE GENOMIC DNA]</scope>
    <source>
        <strain evidence="3 4">FOKN1</strain>
    </source>
</reference>
<dbReference type="PROSITE" id="PS52050">
    <property type="entry name" value="WYL"/>
    <property type="match status" value="1"/>
</dbReference>
<sequence>MVGVSENNKQRQLDKFDRIYELDRILKSRRYPVPLKTLVAELECSEPTVKRIIRHFRERLGAPIDYDPERQGYCYARDETPRYELPGLWFNAEELHALLTTYHLLGGIQEGLLDECIQPLRERLERLLRDERIGANEIEKRVRILPLATRQTDLKFFRRIAGAMMQRRRLRMLYHGRARDAITERVVSPQRLVYYRDNWYLDAWCHLRAGLRSFAVDRIQPVEVLQEAALERDEDELDRHYAAAYGIFAGPADKLAHLVFSQTAARWVADEHWHPRQQGEVLWDGRYELKIPYSEPTELIMDILKYGPEVEVLGPEELRHQVRSRLEAALARYR</sequence>
<feature type="domain" description="WYL" evidence="1">
    <location>
        <begin position="156"/>
        <end position="224"/>
    </location>
</feature>
<dbReference type="EMBL" id="AP018052">
    <property type="protein sequence ID" value="BAZ95181.1"/>
    <property type="molecule type" value="Genomic_DNA"/>
</dbReference>
<accession>A0A1Z4VU63</accession>
<evidence type="ECO:0000313" key="4">
    <source>
        <dbReference type="Proteomes" id="UP000218765"/>
    </source>
</evidence>
<evidence type="ECO:0000259" key="2">
    <source>
        <dbReference type="Pfam" id="PF25583"/>
    </source>
</evidence>
<dbReference type="Pfam" id="PF13280">
    <property type="entry name" value="WYL"/>
    <property type="match status" value="1"/>
</dbReference>
<dbReference type="Pfam" id="PF25583">
    <property type="entry name" value="WCX"/>
    <property type="match status" value="1"/>
</dbReference>
<proteinExistence type="predicted"/>
<organism evidence="3 4">
    <name type="scientific">Thiohalobacter thiocyanaticus</name>
    <dbReference type="NCBI Taxonomy" id="585455"/>
    <lineage>
        <taxon>Bacteria</taxon>
        <taxon>Pseudomonadati</taxon>
        <taxon>Pseudomonadota</taxon>
        <taxon>Gammaproteobacteria</taxon>
        <taxon>Thiohalobacterales</taxon>
        <taxon>Thiohalobacteraceae</taxon>
        <taxon>Thiohalobacter</taxon>
    </lineage>
</organism>
<protein>
    <submittedName>
        <fullName evidence="3">Transcriptional regulator</fullName>
    </submittedName>
</protein>
<feature type="domain" description="WCX" evidence="2">
    <location>
        <begin position="256"/>
        <end position="330"/>
    </location>
</feature>
<dbReference type="InterPro" id="IPR036388">
    <property type="entry name" value="WH-like_DNA-bd_sf"/>
</dbReference>
<dbReference type="KEGG" id="ttc:FOKN1_2821"/>
<dbReference type="Gene3D" id="1.10.10.10">
    <property type="entry name" value="Winged helix-like DNA-binding domain superfamily/Winged helix DNA-binding domain"/>
    <property type="match status" value="1"/>
</dbReference>
<keyword evidence="4" id="KW-1185">Reference proteome</keyword>